<dbReference type="Proteomes" id="UP000029278">
    <property type="component" value="Unassembled WGS sequence"/>
</dbReference>
<proteinExistence type="predicted"/>
<dbReference type="EMBL" id="WNZZ01000003">
    <property type="protein sequence ID" value="MUG21860.1"/>
    <property type="molecule type" value="Genomic_DNA"/>
</dbReference>
<dbReference type="HOGENOM" id="CLU_1561407_0_0_9"/>
<organism evidence="1 3">
    <name type="scientific">Paenibacillus macerans</name>
    <name type="common">Bacillus macerans</name>
    <dbReference type="NCBI Taxonomy" id="44252"/>
    <lineage>
        <taxon>Bacteria</taxon>
        <taxon>Bacillati</taxon>
        <taxon>Bacillota</taxon>
        <taxon>Bacilli</taxon>
        <taxon>Bacillales</taxon>
        <taxon>Paenibacillaceae</taxon>
        <taxon>Paenibacillus</taxon>
    </lineage>
</organism>
<accession>A0A090ZGI1</accession>
<dbReference type="RefSeq" id="WP_115311351.1">
    <property type="nucleotide sequence ID" value="NZ_BGML01000011.1"/>
</dbReference>
<dbReference type="AlphaFoldDB" id="A0A090ZGI1"/>
<dbReference type="Proteomes" id="UP000442469">
    <property type="component" value="Unassembled WGS sequence"/>
</dbReference>
<name>A0A090ZGI1_PAEMA</name>
<dbReference type="EMBL" id="JMQA01000018">
    <property type="protein sequence ID" value="KFN10429.1"/>
    <property type="molecule type" value="Genomic_DNA"/>
</dbReference>
<evidence type="ECO:0000313" key="2">
    <source>
        <dbReference type="EMBL" id="MUG21860.1"/>
    </source>
</evidence>
<evidence type="ECO:0000313" key="4">
    <source>
        <dbReference type="Proteomes" id="UP000442469"/>
    </source>
</evidence>
<dbReference type="GeneID" id="77011592"/>
<dbReference type="OrthoDB" id="2594111at2"/>
<sequence>MDFRLSIGSNLPREELGKLLYAMLCEVFFVELIDYEAEVWASSYTERINVGCTYFSMSIDLDAEEDYIEYFREMNREAYGVNTNVLISIQFISSTFEIGWVKLLEVIGKILRLNDQDLVLEDDSPDSLLKRIKGSLLIKGNLDEYQTWLMSKENLSLLNYPYEEEDF</sequence>
<keyword evidence="3" id="KW-1185">Reference proteome</keyword>
<reference evidence="1 3" key="1">
    <citation type="submission" date="2014-04" db="EMBL/GenBank/DDBJ databases">
        <authorList>
            <person name="Bishop-Lilly K.A."/>
            <person name="Broomall S.M."/>
            <person name="Chain P.S."/>
            <person name="Chertkov O."/>
            <person name="Coyne S.R."/>
            <person name="Daligault H.E."/>
            <person name="Davenport K.W."/>
            <person name="Erkkila T."/>
            <person name="Frey K.G."/>
            <person name="Gibbons H.S."/>
            <person name="Gu W."/>
            <person name="Jaissle J."/>
            <person name="Johnson S.L."/>
            <person name="Koroleva G.I."/>
            <person name="Ladner J.T."/>
            <person name="Lo C.-C."/>
            <person name="Minogue T.D."/>
            <person name="Munk C."/>
            <person name="Palacios G.F."/>
            <person name="Redden C.L."/>
            <person name="Rosenzweig C.N."/>
            <person name="Scholz M.B."/>
            <person name="Teshima H."/>
            <person name="Xu Y."/>
        </authorList>
    </citation>
    <scope>NUCLEOTIDE SEQUENCE [LARGE SCALE GENOMIC DNA]</scope>
    <source>
        <strain evidence="1 3">8244</strain>
    </source>
</reference>
<dbReference type="STRING" id="44252.DJ90_836"/>
<protein>
    <submittedName>
        <fullName evidence="1">Uncharacterized protein</fullName>
    </submittedName>
</protein>
<reference evidence="2 4" key="2">
    <citation type="submission" date="2019-11" db="EMBL/GenBank/DDBJ databases">
        <title>Draft genome sequences of five Paenibacillus species of dairy origin.</title>
        <authorList>
            <person name="Olajide A.M."/>
            <person name="Chen S."/>
            <person name="Lapointe G."/>
        </authorList>
    </citation>
    <scope>NUCLEOTIDE SEQUENCE [LARGE SCALE GENOMIC DNA]</scope>
    <source>
        <strain evidence="2 4">3CT49</strain>
    </source>
</reference>
<gene>
    <name evidence="1" type="ORF">DJ90_836</name>
    <name evidence="2" type="ORF">GNQ08_05375</name>
</gene>
<evidence type="ECO:0000313" key="3">
    <source>
        <dbReference type="Proteomes" id="UP000029278"/>
    </source>
</evidence>
<comment type="caution">
    <text evidence="1">The sequence shown here is derived from an EMBL/GenBank/DDBJ whole genome shotgun (WGS) entry which is preliminary data.</text>
</comment>
<evidence type="ECO:0000313" key="1">
    <source>
        <dbReference type="EMBL" id="KFN10429.1"/>
    </source>
</evidence>